<reference evidence="2" key="1">
    <citation type="submission" date="2020-06" db="EMBL/GenBank/DDBJ databases">
        <authorList>
            <person name="Li T."/>
            <person name="Hu X."/>
            <person name="Zhang T."/>
            <person name="Song X."/>
            <person name="Zhang H."/>
            <person name="Dai N."/>
            <person name="Sheng W."/>
            <person name="Hou X."/>
            <person name="Wei L."/>
        </authorList>
    </citation>
    <scope>NUCLEOTIDE SEQUENCE</scope>
    <source>
        <strain evidence="2">KEN1</strain>
        <tissue evidence="2">Leaf</tissue>
    </source>
</reference>
<gene>
    <name evidence="2" type="ORF">Slati_2115800</name>
</gene>
<dbReference type="PANTHER" id="PTHR10775:SF188">
    <property type="entry name" value="TRANSPOSASE-ASSOCIATED DOMAIN-CONTAINING PROTEIN"/>
    <property type="match status" value="1"/>
</dbReference>
<organism evidence="2">
    <name type="scientific">Sesamum latifolium</name>
    <dbReference type="NCBI Taxonomy" id="2727402"/>
    <lineage>
        <taxon>Eukaryota</taxon>
        <taxon>Viridiplantae</taxon>
        <taxon>Streptophyta</taxon>
        <taxon>Embryophyta</taxon>
        <taxon>Tracheophyta</taxon>
        <taxon>Spermatophyta</taxon>
        <taxon>Magnoliopsida</taxon>
        <taxon>eudicotyledons</taxon>
        <taxon>Gunneridae</taxon>
        <taxon>Pentapetalae</taxon>
        <taxon>asterids</taxon>
        <taxon>lamiids</taxon>
        <taxon>Lamiales</taxon>
        <taxon>Pedaliaceae</taxon>
        <taxon>Sesamum</taxon>
    </lineage>
</organism>
<dbReference type="PANTHER" id="PTHR10775">
    <property type="entry name" value="OS08G0208400 PROTEIN"/>
    <property type="match status" value="1"/>
</dbReference>
<feature type="region of interest" description="Disordered" evidence="1">
    <location>
        <begin position="229"/>
        <end position="271"/>
    </location>
</feature>
<evidence type="ECO:0000256" key="1">
    <source>
        <dbReference type="SAM" id="MobiDB-lite"/>
    </source>
</evidence>
<proteinExistence type="predicted"/>
<feature type="compositionally biased region" description="Low complexity" evidence="1">
    <location>
        <begin position="236"/>
        <end position="246"/>
    </location>
</feature>
<dbReference type="Pfam" id="PF02992">
    <property type="entry name" value="Transposase_21"/>
    <property type="match status" value="1"/>
</dbReference>
<protein>
    <submittedName>
        <fullName evidence="2">Uncharacterized protein</fullName>
    </submittedName>
</protein>
<name>A0AAW2WRN0_9LAMI</name>
<comment type="caution">
    <text evidence="2">The sequence shown here is derived from an EMBL/GenBank/DDBJ whole genome shotgun (WGS) entry which is preliminary data.</text>
</comment>
<evidence type="ECO:0000313" key="2">
    <source>
        <dbReference type="EMBL" id="KAL0443931.1"/>
    </source>
</evidence>
<reference evidence="2" key="2">
    <citation type="journal article" date="2024" name="Plant">
        <title>Genomic evolution and insights into agronomic trait innovations of Sesamum species.</title>
        <authorList>
            <person name="Miao H."/>
            <person name="Wang L."/>
            <person name="Qu L."/>
            <person name="Liu H."/>
            <person name="Sun Y."/>
            <person name="Le M."/>
            <person name="Wang Q."/>
            <person name="Wei S."/>
            <person name="Zheng Y."/>
            <person name="Lin W."/>
            <person name="Duan Y."/>
            <person name="Cao H."/>
            <person name="Xiong S."/>
            <person name="Wang X."/>
            <person name="Wei L."/>
            <person name="Li C."/>
            <person name="Ma Q."/>
            <person name="Ju M."/>
            <person name="Zhao R."/>
            <person name="Li G."/>
            <person name="Mu C."/>
            <person name="Tian Q."/>
            <person name="Mei H."/>
            <person name="Zhang T."/>
            <person name="Gao T."/>
            <person name="Zhang H."/>
        </authorList>
    </citation>
    <scope>NUCLEOTIDE SEQUENCE</scope>
    <source>
        <strain evidence="2">KEN1</strain>
    </source>
</reference>
<feature type="region of interest" description="Disordered" evidence="1">
    <location>
        <begin position="186"/>
        <end position="206"/>
    </location>
</feature>
<dbReference type="InterPro" id="IPR004242">
    <property type="entry name" value="Transposase_21"/>
</dbReference>
<dbReference type="EMBL" id="JACGWN010000007">
    <property type="protein sequence ID" value="KAL0443931.1"/>
    <property type="molecule type" value="Genomic_DNA"/>
</dbReference>
<dbReference type="AlphaFoldDB" id="A0AAW2WRN0"/>
<sequence length="271" mass="30971">MLYWKNDIDLDYCKFCAEARYKPTRERSPNCKKTPYAIIRYLPLTPRLRRLYASEATAEQMTWHANHQMEEGSICHPSDAKVWRHFYRAYLDFAAEPRNFRLDLCTDGFGSHELYNCTYSCWPVILTPYNHPPEMCMSSKYLFLTMVIPGPSNSKYLIDVYLEPLIEKLQNLWHVDVLTLNSAKNETYTSPSPHPPSPPSSQANPAVEDRIDHLEEMMVDIMAIMREMRASSTVGSSQPTASTTAPAQPPTDPQAPNDEKMDVANQEGGLD</sequence>
<accession>A0AAW2WRN0</accession>